<dbReference type="Gene3D" id="2.70.150.10">
    <property type="entry name" value="Calcium-transporting ATPase, cytoplasmic transduction domain A"/>
    <property type="match status" value="1"/>
</dbReference>
<dbReference type="FunFam" id="3.40.50.1000:FF:000083">
    <property type="entry name" value="Sodium/potassium-transporting ATPase subunit alpha"/>
    <property type="match status" value="1"/>
</dbReference>
<dbReference type="Pfam" id="PF00689">
    <property type="entry name" value="Cation_ATPase_C"/>
    <property type="match status" value="1"/>
</dbReference>
<keyword evidence="15 16" id="KW-0472">Membrane</keyword>
<keyword evidence="4" id="KW-0813">Transport</keyword>
<dbReference type="SMART" id="SM00831">
    <property type="entry name" value="Cation_ATPase_N"/>
    <property type="match status" value="1"/>
</dbReference>
<keyword evidence="12" id="KW-1278">Translocase</keyword>
<dbReference type="SFLD" id="SFLDG00002">
    <property type="entry name" value="C1.7:_P-type_atpase_like"/>
    <property type="match status" value="1"/>
</dbReference>
<keyword evidence="10" id="KW-0067">ATP-binding</keyword>
<dbReference type="PRINTS" id="PR00119">
    <property type="entry name" value="CATATPASE"/>
</dbReference>
<dbReference type="AlphaFoldDB" id="A0ABD3GAA9"/>
<evidence type="ECO:0000313" key="18">
    <source>
        <dbReference type="EMBL" id="KAL3676098.1"/>
    </source>
</evidence>
<dbReference type="Pfam" id="PF00122">
    <property type="entry name" value="E1-E2_ATPase"/>
    <property type="match status" value="1"/>
</dbReference>
<evidence type="ECO:0000256" key="5">
    <source>
        <dbReference type="ARBA" id="ARBA00022568"/>
    </source>
</evidence>
<keyword evidence="7" id="KW-0479">Metal-binding</keyword>
<protein>
    <recommendedName>
        <fullName evidence="3">P-type Ca(2+) transporter</fullName>
        <ecNumber evidence="3">7.2.2.10</ecNumber>
    </recommendedName>
</protein>
<dbReference type="SFLD" id="SFLDF00027">
    <property type="entry name" value="p-type_atpase"/>
    <property type="match status" value="1"/>
</dbReference>
<dbReference type="Pfam" id="PF13246">
    <property type="entry name" value="Cation_ATPase"/>
    <property type="match status" value="1"/>
</dbReference>
<evidence type="ECO:0000256" key="12">
    <source>
        <dbReference type="ARBA" id="ARBA00022967"/>
    </source>
</evidence>
<feature type="transmembrane region" description="Helical" evidence="16">
    <location>
        <begin position="978"/>
        <end position="1007"/>
    </location>
</feature>
<feature type="transmembrane region" description="Helical" evidence="16">
    <location>
        <begin position="64"/>
        <end position="82"/>
    </location>
</feature>
<dbReference type="InterPro" id="IPR036412">
    <property type="entry name" value="HAD-like_sf"/>
</dbReference>
<evidence type="ECO:0000256" key="11">
    <source>
        <dbReference type="ARBA" id="ARBA00022842"/>
    </source>
</evidence>
<dbReference type="Gene3D" id="1.20.1110.10">
    <property type="entry name" value="Calcium-transporting ATPase, transmembrane domain"/>
    <property type="match status" value="1"/>
</dbReference>
<dbReference type="GO" id="GO:0005388">
    <property type="term" value="F:P-type calcium transporter activity"/>
    <property type="evidence" value="ECO:0007669"/>
    <property type="project" value="UniProtKB-EC"/>
</dbReference>
<dbReference type="GO" id="GO:0046872">
    <property type="term" value="F:metal ion binding"/>
    <property type="evidence" value="ECO:0007669"/>
    <property type="project" value="UniProtKB-KW"/>
</dbReference>
<evidence type="ECO:0000256" key="7">
    <source>
        <dbReference type="ARBA" id="ARBA00022723"/>
    </source>
</evidence>
<dbReference type="EC" id="7.2.2.10" evidence="3"/>
<dbReference type="InterPro" id="IPR023214">
    <property type="entry name" value="HAD_sf"/>
</dbReference>
<dbReference type="GO" id="GO:0016020">
    <property type="term" value="C:membrane"/>
    <property type="evidence" value="ECO:0007669"/>
    <property type="project" value="UniProtKB-SubCell"/>
</dbReference>
<proteinExistence type="inferred from homology"/>
<dbReference type="InterPro" id="IPR006068">
    <property type="entry name" value="ATPase_P-typ_cation-transptr_C"/>
</dbReference>
<dbReference type="NCBIfam" id="TIGR01494">
    <property type="entry name" value="ATPase_P-type"/>
    <property type="match status" value="3"/>
</dbReference>
<keyword evidence="9" id="KW-0106">Calcium</keyword>
<dbReference type="SUPFAM" id="SSF81653">
    <property type="entry name" value="Calcium ATPase, transduction domain A"/>
    <property type="match status" value="1"/>
</dbReference>
<sequence>MVEDAFPSWARTAEECLDHFQVDLKNGLSKDAIEKHRELYGWNELQKEAAKPMWKLVLEQFDEMLIKILLVAAFVSFILAYVDEHESGLTAYVEPLVIILILVINAIVGVWQESNAEKALEALKEMQSEHAKVIRNGIYVPDLPARELVPGDIVELRVGDKCPADMRIIKLQTSTLRVEQSSLTGESMAVIKTHQPVQLDVELQGKENLAFAGSVVVNGSCLSVVVNTGMSTEIGKIQSQIQAASLEETDTPLRKKLDEFGERLTTVIGVICLLVWIINYKYFFSWDVVNGVPQNFRFSFEKCTYYFKIAVALAVAAIPEGLPAVITTCLALGTRKMAQKNAIVRKLPSVETLGCTTVICSDKTGTLTTNQMSVTELVAIGSSPVSTREFHVEGTTYNFLDGGIVGWSADIVDENLSALAEVAAICNEAAIAYKGNQYKATGMPTEAALKVLVEKMGVPDAGVQAKISDERSQPQNLLDNSMVELGCCDFWSSRYEKLGLLEFDRFRKSMGVIVRSTAGKNRLMVKGAVENLLERSAFLQLADGQVVEMTDESRELLLQRLGNMSSKALRCLGFAYKENLGEFDTYTGEDHPAHRLLLEPSNYSNIESDLIFVGMAGIRDPPREEVHKAIDDCREAGIRVMVITGDNKNTAEAICREIGVFRDDEDISLKSFTGRDFLGLPVEQRRKILAGTGGCLFSRAEPRHKQDIVRMLKEAGEVVAMTGDGVNDAPALKLADIGIAMGIAGTEVAKEASDMVLADDNFSTIVSAVAEGRSIYNNMKAFIRYMISSNVGEVASIFLTAALGLPEGLIPVQLLWVNLVTDGPPATALGFNPPDADIMKNPPRRSDDVLINKWVFFRYMVIGSYVGMATVGVFGLWYTQESFLGIPLTTDGHTLVSFNQLTNWGDCPSWENFTVAPFTAGSQQLDFSKNPCDYFTAGKVKATTLSLSVLVAIEMFNSLNALSEDGSLVTMPPWVNPYLLLAMAVSFGLHFLILYIPILANIFGIVPLDLNEWLLVLAVSVPVILIDELLKFIGRTMTNRQRQVRKLKTA</sequence>
<dbReference type="SUPFAM" id="SSF81660">
    <property type="entry name" value="Metal cation-transporting ATPase, ATP-binding domain N"/>
    <property type="match status" value="1"/>
</dbReference>
<evidence type="ECO:0000256" key="4">
    <source>
        <dbReference type="ARBA" id="ARBA00022448"/>
    </source>
</evidence>
<dbReference type="InterPro" id="IPR044492">
    <property type="entry name" value="P_typ_ATPase_HD_dom"/>
</dbReference>
<dbReference type="Proteomes" id="UP001633002">
    <property type="component" value="Unassembled WGS sequence"/>
</dbReference>
<evidence type="ECO:0000256" key="2">
    <source>
        <dbReference type="ARBA" id="ARBA00005675"/>
    </source>
</evidence>
<evidence type="ECO:0000256" key="6">
    <source>
        <dbReference type="ARBA" id="ARBA00022692"/>
    </source>
</evidence>
<dbReference type="PANTHER" id="PTHR42861">
    <property type="entry name" value="CALCIUM-TRANSPORTING ATPASE"/>
    <property type="match status" value="1"/>
</dbReference>
<dbReference type="Pfam" id="PF00690">
    <property type="entry name" value="Cation_ATPase_N"/>
    <property type="match status" value="1"/>
</dbReference>
<dbReference type="FunFam" id="2.70.150.10:FF:000014">
    <property type="entry name" value="Calcium-transporting ATPase, putative"/>
    <property type="match status" value="1"/>
</dbReference>
<comment type="subcellular location">
    <subcellularLocation>
        <location evidence="1">Membrane</location>
        <topology evidence="1">Multi-pass membrane protein</topology>
    </subcellularLocation>
</comment>
<dbReference type="GO" id="GO:0005524">
    <property type="term" value="F:ATP binding"/>
    <property type="evidence" value="ECO:0007669"/>
    <property type="project" value="UniProtKB-KW"/>
</dbReference>
<evidence type="ECO:0000256" key="13">
    <source>
        <dbReference type="ARBA" id="ARBA00022989"/>
    </source>
</evidence>
<evidence type="ECO:0000256" key="1">
    <source>
        <dbReference type="ARBA" id="ARBA00004141"/>
    </source>
</evidence>
<dbReference type="Gene3D" id="3.40.1110.10">
    <property type="entry name" value="Calcium-transporting ATPase, cytoplasmic domain N"/>
    <property type="match status" value="1"/>
</dbReference>
<keyword evidence="6 16" id="KW-0812">Transmembrane</keyword>
<dbReference type="InterPro" id="IPR004014">
    <property type="entry name" value="ATPase_P-typ_cation-transptr_N"/>
</dbReference>
<evidence type="ECO:0000256" key="10">
    <source>
        <dbReference type="ARBA" id="ARBA00022840"/>
    </source>
</evidence>
<evidence type="ECO:0000256" key="8">
    <source>
        <dbReference type="ARBA" id="ARBA00022741"/>
    </source>
</evidence>
<evidence type="ECO:0000256" key="9">
    <source>
        <dbReference type="ARBA" id="ARBA00022837"/>
    </source>
</evidence>
<dbReference type="FunFam" id="1.20.1110.10:FF:000077">
    <property type="entry name" value="ECA1 (ER-TYPE CA2+-ATPASE 1)"/>
    <property type="match status" value="1"/>
</dbReference>
<comment type="caution">
    <text evidence="18">The sequence shown here is derived from an EMBL/GenBank/DDBJ whole genome shotgun (WGS) entry which is preliminary data.</text>
</comment>
<keyword evidence="11" id="KW-0460">Magnesium</keyword>
<dbReference type="Gene3D" id="3.40.50.1000">
    <property type="entry name" value="HAD superfamily/HAD-like"/>
    <property type="match status" value="1"/>
</dbReference>
<keyword evidence="5" id="KW-0109">Calcium transport</keyword>
<evidence type="ECO:0000313" key="19">
    <source>
        <dbReference type="Proteomes" id="UP001633002"/>
    </source>
</evidence>
<feature type="domain" description="Cation-transporting P-type ATPase N-terminal" evidence="17">
    <location>
        <begin position="7"/>
        <end position="81"/>
    </location>
</feature>
<reference evidence="18 19" key="1">
    <citation type="submission" date="2024-09" db="EMBL/GenBank/DDBJ databases">
        <title>Chromosome-scale assembly of Riccia sorocarpa.</title>
        <authorList>
            <person name="Paukszto L."/>
        </authorList>
    </citation>
    <scope>NUCLEOTIDE SEQUENCE [LARGE SCALE GENOMIC DNA]</scope>
    <source>
        <strain evidence="18">LP-2024</strain>
        <tissue evidence="18">Aerial parts of the thallus</tissue>
    </source>
</reference>
<feature type="transmembrane region" description="Helical" evidence="16">
    <location>
        <begin position="88"/>
        <end position="111"/>
    </location>
</feature>
<dbReference type="InterPro" id="IPR059000">
    <property type="entry name" value="ATPase_P-type_domA"/>
</dbReference>
<dbReference type="InterPro" id="IPR023298">
    <property type="entry name" value="ATPase_P-typ_TM_dom_sf"/>
</dbReference>
<feature type="transmembrane region" description="Helical" evidence="16">
    <location>
        <begin position="782"/>
        <end position="805"/>
    </location>
</feature>
<dbReference type="InterPro" id="IPR018303">
    <property type="entry name" value="ATPase_P-typ_P_site"/>
</dbReference>
<evidence type="ECO:0000256" key="16">
    <source>
        <dbReference type="SAM" id="Phobius"/>
    </source>
</evidence>
<dbReference type="SUPFAM" id="SSF56784">
    <property type="entry name" value="HAD-like"/>
    <property type="match status" value="1"/>
</dbReference>
<evidence type="ECO:0000256" key="14">
    <source>
        <dbReference type="ARBA" id="ARBA00023065"/>
    </source>
</evidence>
<dbReference type="SFLD" id="SFLDS00003">
    <property type="entry name" value="Haloacid_Dehalogenase"/>
    <property type="match status" value="1"/>
</dbReference>
<keyword evidence="19" id="KW-1185">Reference proteome</keyword>
<feature type="transmembrane region" description="Helical" evidence="16">
    <location>
        <begin position="856"/>
        <end position="878"/>
    </location>
</feature>
<dbReference type="FunFam" id="3.40.1110.10:FF:000021">
    <property type="entry name" value="calcium-transporting ATPase, endoplasmic reticulum-type"/>
    <property type="match status" value="1"/>
</dbReference>
<dbReference type="InterPro" id="IPR008250">
    <property type="entry name" value="ATPase_P-typ_transduc_dom_A_sf"/>
</dbReference>
<feature type="transmembrane region" description="Helical" evidence="16">
    <location>
        <begin position="264"/>
        <end position="285"/>
    </location>
</feature>
<dbReference type="InterPro" id="IPR001757">
    <property type="entry name" value="P_typ_ATPase"/>
</dbReference>
<name>A0ABD3GAA9_9MARC</name>
<evidence type="ECO:0000259" key="17">
    <source>
        <dbReference type="SMART" id="SM00831"/>
    </source>
</evidence>
<accession>A0ABD3GAA9</accession>
<gene>
    <name evidence="18" type="ORF">R1sor_026046</name>
</gene>
<comment type="similarity">
    <text evidence="2">Belongs to the cation transport ATPase (P-type) (TC 3.A.3) family. Type IIA subfamily.</text>
</comment>
<dbReference type="PROSITE" id="PS00154">
    <property type="entry name" value="ATPASE_E1_E2"/>
    <property type="match status" value="1"/>
</dbReference>
<evidence type="ECO:0000256" key="3">
    <source>
        <dbReference type="ARBA" id="ARBA00012790"/>
    </source>
</evidence>
<keyword evidence="8" id="KW-0547">Nucleotide-binding</keyword>
<feature type="transmembrane region" description="Helical" evidence="16">
    <location>
        <begin position="305"/>
        <end position="332"/>
    </location>
</feature>
<keyword evidence="13 16" id="KW-1133">Transmembrane helix</keyword>
<dbReference type="InterPro" id="IPR023299">
    <property type="entry name" value="ATPase_P-typ_cyto_dom_N"/>
</dbReference>
<dbReference type="FunFam" id="1.20.1110.10:FF:000065">
    <property type="entry name" value="Sarcoplasmic/endoplasmic reticulum calcium ATPase 1"/>
    <property type="match status" value="1"/>
</dbReference>
<evidence type="ECO:0000256" key="15">
    <source>
        <dbReference type="ARBA" id="ARBA00023136"/>
    </source>
</evidence>
<dbReference type="EMBL" id="JBJQOH010000008">
    <property type="protein sequence ID" value="KAL3676098.1"/>
    <property type="molecule type" value="Genomic_DNA"/>
</dbReference>
<feature type="transmembrane region" description="Helical" evidence="16">
    <location>
        <begin position="1013"/>
        <end position="1033"/>
    </location>
</feature>
<organism evidence="18 19">
    <name type="scientific">Riccia sorocarpa</name>
    <dbReference type="NCBI Taxonomy" id="122646"/>
    <lineage>
        <taxon>Eukaryota</taxon>
        <taxon>Viridiplantae</taxon>
        <taxon>Streptophyta</taxon>
        <taxon>Embryophyta</taxon>
        <taxon>Marchantiophyta</taxon>
        <taxon>Marchantiopsida</taxon>
        <taxon>Marchantiidae</taxon>
        <taxon>Marchantiales</taxon>
        <taxon>Ricciaceae</taxon>
        <taxon>Riccia</taxon>
    </lineage>
</organism>
<keyword evidence="14" id="KW-0406">Ion transport</keyword>
<dbReference type="SUPFAM" id="SSF81665">
    <property type="entry name" value="Calcium ATPase, transmembrane domain M"/>
    <property type="match status" value="1"/>
</dbReference>